<organism evidence="1 2">
    <name type="scientific">Paenibacillus wynnii</name>
    <dbReference type="NCBI Taxonomy" id="268407"/>
    <lineage>
        <taxon>Bacteria</taxon>
        <taxon>Bacillati</taxon>
        <taxon>Bacillota</taxon>
        <taxon>Bacilli</taxon>
        <taxon>Bacillales</taxon>
        <taxon>Paenibacillaceae</taxon>
        <taxon>Paenibacillus</taxon>
    </lineage>
</organism>
<dbReference type="Proteomes" id="UP000029734">
    <property type="component" value="Unassembled WGS sequence"/>
</dbReference>
<reference evidence="1 2" key="2">
    <citation type="submission" date="2014-10" db="EMBL/GenBank/DDBJ databases">
        <title>Comparative genomics of the Paenibacillus odorifer group.</title>
        <authorList>
            <person name="Tsai Y.-C."/>
            <person name="Martin N."/>
            <person name="Korlach J."/>
            <person name="Wiedmann M."/>
        </authorList>
    </citation>
    <scope>NUCLEOTIDE SEQUENCE [LARGE SCALE GENOMIC DNA]</scope>
    <source>
        <strain evidence="1 2">DSM 18334</strain>
    </source>
</reference>
<comment type="caution">
    <text evidence="1">The sequence shown here is derived from an EMBL/GenBank/DDBJ whole genome shotgun (WGS) entry which is preliminary data.</text>
</comment>
<dbReference type="AlphaFoldDB" id="A0A098M8M4"/>
<reference evidence="1 2" key="1">
    <citation type="submission" date="2014-08" db="EMBL/GenBank/DDBJ databases">
        <authorList>
            <person name="den Bakker H.C."/>
        </authorList>
    </citation>
    <scope>NUCLEOTIDE SEQUENCE [LARGE SCALE GENOMIC DNA]</scope>
    <source>
        <strain evidence="1 2">DSM 18334</strain>
    </source>
</reference>
<proteinExistence type="predicted"/>
<sequence length="125" mass="14539">MTERQAIDKFGQVIMTDLRDNTIDFFEALVRGNWKAPGLQRLQSELGELNENQIGLVRRILIRSMDTGIHDFLFKLQEQADFDNDIEIKVQGIDIIQASDGLHRELFTEDGWFANYSKYGEMKEQ</sequence>
<accession>A0A098M8M4</accession>
<gene>
    <name evidence="1" type="ORF">PWYN_28230</name>
</gene>
<dbReference type="RefSeq" id="WP_036658534.1">
    <property type="nucleotide sequence ID" value="NZ_JQCR01000003.1"/>
</dbReference>
<protein>
    <submittedName>
        <fullName evidence="1">Uncharacterized protein</fullName>
    </submittedName>
</protein>
<evidence type="ECO:0000313" key="1">
    <source>
        <dbReference type="EMBL" id="KGE18398.1"/>
    </source>
</evidence>
<evidence type="ECO:0000313" key="2">
    <source>
        <dbReference type="Proteomes" id="UP000029734"/>
    </source>
</evidence>
<dbReference type="eggNOG" id="ENOG503325I">
    <property type="taxonomic scope" value="Bacteria"/>
</dbReference>
<dbReference type="EMBL" id="JQCR01000003">
    <property type="protein sequence ID" value="KGE18398.1"/>
    <property type="molecule type" value="Genomic_DNA"/>
</dbReference>
<keyword evidence="2" id="KW-1185">Reference proteome</keyword>
<name>A0A098M8M4_9BACL</name>
<dbReference type="OrthoDB" id="292317at2"/>